<dbReference type="InterPro" id="IPR006143">
    <property type="entry name" value="RND_pump_MFP"/>
</dbReference>
<feature type="transmembrane region" description="Helical" evidence="3">
    <location>
        <begin position="30"/>
        <end position="52"/>
    </location>
</feature>
<evidence type="ECO:0000259" key="4">
    <source>
        <dbReference type="Pfam" id="PF25967"/>
    </source>
</evidence>
<dbReference type="Proteomes" id="UP001064933">
    <property type="component" value="Chromosome"/>
</dbReference>
<dbReference type="NCBIfam" id="TIGR01730">
    <property type="entry name" value="RND_mfp"/>
    <property type="match status" value="1"/>
</dbReference>
<dbReference type="SUPFAM" id="SSF111369">
    <property type="entry name" value="HlyD-like secretion proteins"/>
    <property type="match status" value="1"/>
</dbReference>
<dbReference type="EMBL" id="CP104562">
    <property type="protein sequence ID" value="UXH76114.1"/>
    <property type="molecule type" value="Genomic_DNA"/>
</dbReference>
<name>A0ABY6AWH2_9BURK</name>
<reference evidence="5" key="1">
    <citation type="submission" date="2022-10" db="EMBL/GenBank/DDBJ databases">
        <title>Characterization and whole genome sequencing of a new Roseateles species, isolated from fresh water.</title>
        <authorList>
            <person name="Guliayeva D.Y."/>
            <person name="Akhremchuk A.E."/>
            <person name="Sikolenko M.A."/>
            <person name="Valentovich L.N."/>
            <person name="Sidarenka A.V."/>
        </authorList>
    </citation>
    <scope>NUCLEOTIDE SEQUENCE</scope>
    <source>
        <strain evidence="5">BIM B-1768</strain>
    </source>
</reference>
<gene>
    <name evidence="5" type="ORF">N4261_13630</name>
</gene>
<evidence type="ECO:0000256" key="3">
    <source>
        <dbReference type="SAM" id="Phobius"/>
    </source>
</evidence>
<keyword evidence="3" id="KW-0812">Transmembrane</keyword>
<dbReference type="PRINTS" id="PR01490">
    <property type="entry name" value="RTXTOXIND"/>
</dbReference>
<accession>A0ABY6AWH2</accession>
<sequence length="430" mass="46892">MTTDATPLRRPDSGSGMDTRLPTRPWARRWLLLIVLVAAGGITLAAAAWQALPTGVRTPATSLRIATVQRGVYENRLGLRGSAQALNSVVLDADDSGRVEAVMVRDGEMVRVGQPLFRLSNSQRQIELLARQSDQATQIANLANLQVNLEASVIARDRRLIELRFQLAQVKKRHARNQELAGMGYLSAAALEASADELETAEHLLRQEAAIEAELDIRRRAVAQMQSANDRLSSGLRLLSATVEALLVRAPVAGRLADFRLNVGESVQRGQNIGHIDDPASFKLTAKVNEFYLNAVATGQQGTAHVNGVAHAVEVSRIYPQIKDGQFDVELLLRQQPRHLSPGQSIDVDLNLGASTPALLLPNGTYVNESQGAGMLVLDRDGRTAVRRQVRVGRRSATQIEILDGVQEGDRVIVSSYADFRDAHRLSLTE</sequence>
<organism evidence="5 6">
    <name type="scientific">Roseateles amylovorans</name>
    <dbReference type="NCBI Taxonomy" id="2978473"/>
    <lineage>
        <taxon>Bacteria</taxon>
        <taxon>Pseudomonadati</taxon>
        <taxon>Pseudomonadota</taxon>
        <taxon>Betaproteobacteria</taxon>
        <taxon>Burkholderiales</taxon>
        <taxon>Sphaerotilaceae</taxon>
        <taxon>Roseateles</taxon>
    </lineage>
</organism>
<feature type="region of interest" description="Disordered" evidence="2">
    <location>
        <begin position="1"/>
        <end position="20"/>
    </location>
</feature>
<evidence type="ECO:0000313" key="5">
    <source>
        <dbReference type="EMBL" id="UXH76114.1"/>
    </source>
</evidence>
<dbReference type="Pfam" id="PF25967">
    <property type="entry name" value="RND-MFP_C"/>
    <property type="match status" value="1"/>
</dbReference>
<evidence type="ECO:0000256" key="2">
    <source>
        <dbReference type="SAM" id="MobiDB-lite"/>
    </source>
</evidence>
<dbReference type="Gene3D" id="2.40.420.20">
    <property type="match status" value="1"/>
</dbReference>
<dbReference type="InterPro" id="IPR058627">
    <property type="entry name" value="MdtA-like_C"/>
</dbReference>
<proteinExistence type="inferred from homology"/>
<dbReference type="Gene3D" id="2.40.30.170">
    <property type="match status" value="1"/>
</dbReference>
<evidence type="ECO:0000256" key="1">
    <source>
        <dbReference type="ARBA" id="ARBA00009477"/>
    </source>
</evidence>
<dbReference type="PANTHER" id="PTHR30469">
    <property type="entry name" value="MULTIDRUG RESISTANCE PROTEIN MDTA"/>
    <property type="match status" value="1"/>
</dbReference>
<comment type="similarity">
    <text evidence="1">Belongs to the membrane fusion protein (MFP) (TC 8.A.1) family.</text>
</comment>
<keyword evidence="3" id="KW-1133">Transmembrane helix</keyword>
<feature type="domain" description="Multidrug resistance protein MdtA-like C-terminal permuted SH3" evidence="4">
    <location>
        <begin position="358"/>
        <end position="415"/>
    </location>
</feature>
<protein>
    <submittedName>
        <fullName evidence="5">Efflux RND transporter periplasmic adaptor subunit</fullName>
    </submittedName>
</protein>
<evidence type="ECO:0000313" key="6">
    <source>
        <dbReference type="Proteomes" id="UP001064933"/>
    </source>
</evidence>
<dbReference type="RefSeq" id="WP_261755846.1">
    <property type="nucleotide sequence ID" value="NZ_CP104562.2"/>
</dbReference>
<keyword evidence="6" id="KW-1185">Reference proteome</keyword>
<dbReference type="Gene3D" id="2.40.50.100">
    <property type="match status" value="1"/>
</dbReference>
<dbReference type="PANTHER" id="PTHR30469:SF15">
    <property type="entry name" value="HLYD FAMILY OF SECRETION PROTEINS"/>
    <property type="match status" value="1"/>
</dbReference>
<keyword evidence="3" id="KW-0472">Membrane</keyword>